<dbReference type="EMBL" id="CM042042">
    <property type="protein sequence ID" value="KAI3704886.1"/>
    <property type="molecule type" value="Genomic_DNA"/>
</dbReference>
<comment type="caution">
    <text evidence="1">The sequence shown here is derived from an EMBL/GenBank/DDBJ whole genome shotgun (WGS) entry which is preliminary data.</text>
</comment>
<sequence length="683" mass="77644">MGSGFSAANNDGSLREPSSGLGDLPENCVATILGYLDPPDICNLARVNRSFHRASSADFIWEPKLPENYRILANKLMFYEGSSECVGKKDIYAGLCSPVRFSGGTKEVWMEKGGGICMLVSWKGMKITGIDDRRYWSHIPSLQSRFHTIAYLHQIWWLEVEGDLEFEFPASSYSLFFRLKLGRPPKGQCKTIQQVHGWNIKPVRFQFAVSNGECASSQHFLNESGKWQRCHVGDFIIEDSYKPTKINFSMTQIDCTHQKGGLALDSVFICPSKHDLLWLHWCTTASPTVFIFRSGTQFRREELAEISLQFELMEDFCDFIQWIGADMCIKILMCLDNPTDLVRASAVSSSWRQFVIMNGLSKQFCIRMFPEVSSVAHVIEMSDSIEPVQIRHENCTEWSYLEREHRVYALLARGFTSFMRKDCILEAIVASSTDNYPQESIHHTLEPGDRVDQRASYWSSEGEFDPTIPETLVYKLNANLCVITEIHIHPFQAYFQFGFPIYSAKAVRFRLGHPRPAYEFQNNIKDKPASLLRSISENVVWTYTSPSFPMAQESRLQKFKLPQPALCIGGYLQIELLGRVQKQEMDEKYYICVSHVQVVGRPLSPAFDVNIIDPIGKCTLKYYPDTEYCCSPIKSEGEASSSPSRFRSFTASIRGWEQMIFNTLLGGGVVVGHDDSDDEIVVA</sequence>
<evidence type="ECO:0000313" key="2">
    <source>
        <dbReference type="Proteomes" id="UP001056120"/>
    </source>
</evidence>
<proteinExistence type="predicted"/>
<evidence type="ECO:0000313" key="1">
    <source>
        <dbReference type="EMBL" id="KAI3704886.1"/>
    </source>
</evidence>
<keyword evidence="2" id="KW-1185">Reference proteome</keyword>
<dbReference type="Proteomes" id="UP001056120">
    <property type="component" value="Linkage Group LG25"/>
</dbReference>
<accession>A0ACB9A4J8</accession>
<protein>
    <submittedName>
        <fullName evidence="1">Uncharacterized protein</fullName>
    </submittedName>
</protein>
<organism evidence="1 2">
    <name type="scientific">Smallanthus sonchifolius</name>
    <dbReference type="NCBI Taxonomy" id="185202"/>
    <lineage>
        <taxon>Eukaryota</taxon>
        <taxon>Viridiplantae</taxon>
        <taxon>Streptophyta</taxon>
        <taxon>Embryophyta</taxon>
        <taxon>Tracheophyta</taxon>
        <taxon>Spermatophyta</taxon>
        <taxon>Magnoliopsida</taxon>
        <taxon>eudicotyledons</taxon>
        <taxon>Gunneridae</taxon>
        <taxon>Pentapetalae</taxon>
        <taxon>asterids</taxon>
        <taxon>campanulids</taxon>
        <taxon>Asterales</taxon>
        <taxon>Asteraceae</taxon>
        <taxon>Asteroideae</taxon>
        <taxon>Heliantheae alliance</taxon>
        <taxon>Millerieae</taxon>
        <taxon>Smallanthus</taxon>
    </lineage>
</organism>
<name>A0ACB9A4J8_9ASTR</name>
<reference evidence="2" key="1">
    <citation type="journal article" date="2022" name="Mol. Ecol. Resour.">
        <title>The genomes of chicory, endive, great burdock and yacon provide insights into Asteraceae palaeo-polyploidization history and plant inulin production.</title>
        <authorList>
            <person name="Fan W."/>
            <person name="Wang S."/>
            <person name="Wang H."/>
            <person name="Wang A."/>
            <person name="Jiang F."/>
            <person name="Liu H."/>
            <person name="Zhao H."/>
            <person name="Xu D."/>
            <person name="Zhang Y."/>
        </authorList>
    </citation>
    <scope>NUCLEOTIDE SEQUENCE [LARGE SCALE GENOMIC DNA]</scope>
    <source>
        <strain evidence="2">cv. Yunnan</strain>
    </source>
</reference>
<reference evidence="1 2" key="2">
    <citation type="journal article" date="2022" name="Mol. Ecol. Resour.">
        <title>The genomes of chicory, endive, great burdock and yacon provide insights into Asteraceae paleo-polyploidization history and plant inulin production.</title>
        <authorList>
            <person name="Fan W."/>
            <person name="Wang S."/>
            <person name="Wang H."/>
            <person name="Wang A."/>
            <person name="Jiang F."/>
            <person name="Liu H."/>
            <person name="Zhao H."/>
            <person name="Xu D."/>
            <person name="Zhang Y."/>
        </authorList>
    </citation>
    <scope>NUCLEOTIDE SEQUENCE [LARGE SCALE GENOMIC DNA]</scope>
    <source>
        <strain evidence="2">cv. Yunnan</strain>
        <tissue evidence="1">Leaves</tissue>
    </source>
</reference>
<gene>
    <name evidence="1" type="ORF">L1987_75115</name>
</gene>